<dbReference type="HOGENOM" id="CLU_073005_0_0_9"/>
<reference evidence="2 3" key="1">
    <citation type="journal article" date="2011" name="J. Bacteriol.">
        <title>Complete genome sequence of the cellulose-degrading bacterium Cellulosilyticum lentocellum.</title>
        <authorList>
            <consortium name="US DOE Joint Genome Institute"/>
            <person name="Miller D.A."/>
            <person name="Suen G."/>
            <person name="Bruce D."/>
            <person name="Copeland A."/>
            <person name="Cheng J.F."/>
            <person name="Detter C."/>
            <person name="Goodwin L.A."/>
            <person name="Han C.S."/>
            <person name="Hauser L.J."/>
            <person name="Land M.L."/>
            <person name="Lapidus A."/>
            <person name="Lucas S."/>
            <person name="Meincke L."/>
            <person name="Pitluck S."/>
            <person name="Tapia R."/>
            <person name="Teshima H."/>
            <person name="Woyke T."/>
            <person name="Fox B.G."/>
            <person name="Angert E.R."/>
            <person name="Currie C.R."/>
        </authorList>
    </citation>
    <scope>NUCLEOTIDE SEQUENCE [LARGE SCALE GENOMIC DNA]</scope>
    <source>
        <strain evidence="3">ATCC 49066 / DSM 5427 / NCIMB 11756 / RHM5</strain>
    </source>
</reference>
<dbReference type="Pfam" id="PF10646">
    <property type="entry name" value="Germane"/>
    <property type="match status" value="2"/>
</dbReference>
<sequence length="320" mass="35465">MKKQQGKIGLFLLLVVLISLSGCTKTTIQSDGSPQIYYFDTTKGELFSQPLGAAFLSLGTDQEKVEYIINELAMNKNIQGNTLVAINPMPIIGVTTNINDRMVQIKFSNDYNNLATQERIGIRAAIVYSLTQLDFIDSVDFYIEDSPLTTSTGKVIGPISQANIKLNVLEPNPATTPYTLPLYFVNAEGKLVKEERGVRVSDPTSVEKLLIEELIKGPNSEGLSASLPSDMKVNDATTTNGVCQIDLSFDLKSKFFTSPEVKERMIYAIVNSLTEIPKLRTDIPKIKKVAFLVDGKSDIEFTKEIDLRDTFERNEAYIGE</sequence>
<dbReference type="EMBL" id="CP002582">
    <property type="protein sequence ID" value="ADZ83833.1"/>
    <property type="molecule type" value="Genomic_DNA"/>
</dbReference>
<organism evidence="2 3">
    <name type="scientific">Cellulosilyticum lentocellum (strain ATCC 49066 / DSM 5427 / NCIMB 11756 / RHM5)</name>
    <name type="common">Clostridium lentocellum</name>
    <dbReference type="NCBI Taxonomy" id="642492"/>
    <lineage>
        <taxon>Bacteria</taxon>
        <taxon>Bacillati</taxon>
        <taxon>Bacillota</taxon>
        <taxon>Clostridia</taxon>
        <taxon>Lachnospirales</taxon>
        <taxon>Cellulosilyticaceae</taxon>
        <taxon>Cellulosilyticum</taxon>
    </lineage>
</organism>
<evidence type="ECO:0000313" key="2">
    <source>
        <dbReference type="EMBL" id="ADZ83833.1"/>
    </source>
</evidence>
<evidence type="ECO:0000313" key="3">
    <source>
        <dbReference type="Proteomes" id="UP000008467"/>
    </source>
</evidence>
<keyword evidence="3" id="KW-1185">Reference proteome</keyword>
<dbReference type="PROSITE" id="PS51257">
    <property type="entry name" value="PROKAR_LIPOPROTEIN"/>
    <property type="match status" value="1"/>
</dbReference>
<evidence type="ECO:0000259" key="1">
    <source>
        <dbReference type="SMART" id="SM00909"/>
    </source>
</evidence>
<accession>F2JQX5</accession>
<feature type="domain" description="GerMN" evidence="1">
    <location>
        <begin position="207"/>
        <end position="302"/>
    </location>
</feature>
<dbReference type="Proteomes" id="UP000008467">
    <property type="component" value="Chromosome"/>
</dbReference>
<name>F2JQX5_CELLD</name>
<dbReference type="SMART" id="SM00909">
    <property type="entry name" value="Germane"/>
    <property type="match status" value="2"/>
</dbReference>
<dbReference type="InterPro" id="IPR019606">
    <property type="entry name" value="GerMN"/>
</dbReference>
<protein>
    <submittedName>
        <fullName evidence="2">Lipoprotein LpqB, GerMN domain</fullName>
    </submittedName>
</protein>
<feature type="domain" description="GerMN" evidence="1">
    <location>
        <begin position="65"/>
        <end position="152"/>
    </location>
</feature>
<dbReference type="RefSeq" id="WP_013657127.1">
    <property type="nucleotide sequence ID" value="NC_015275.1"/>
</dbReference>
<dbReference type="KEGG" id="cle:Clole_2119"/>
<dbReference type="AlphaFoldDB" id="F2JQX5"/>
<keyword evidence="2" id="KW-0449">Lipoprotein</keyword>
<gene>
    <name evidence="2" type="ordered locus">Clole_2119</name>
</gene>
<dbReference type="STRING" id="642492.Clole_2119"/>
<dbReference type="eggNOG" id="COG5401">
    <property type="taxonomic scope" value="Bacteria"/>
</dbReference>
<proteinExistence type="predicted"/>